<proteinExistence type="evidence at transcript level"/>
<sequence>MLLASTVTAPEATQLHSIPHSVQNCDPVWSSSSPRNTSDPWCVESDSNTVESLSGCASVPTTDPTLRTGDQALGFLSWVSNLPVTTSTTSAAGALEACEVSRSAAVLCLWRSLRFRLPIVGGESALSFQRSFLRRPGGPPLLEQEPVELLSTVSITAHVSTTPFSFSLEYKLEKLWCFEPGVELLPPLLRETMDRELEVRLICMGH</sequence>
<accession>Q8T920</accession>
<evidence type="ECO:0000313" key="1">
    <source>
        <dbReference type="EMBL" id="AAL68034.1"/>
    </source>
</evidence>
<dbReference type="EMBL" id="AY075164">
    <property type="protein sequence ID" value="AAL68034.1"/>
    <property type="molecule type" value="mRNA"/>
</dbReference>
<reference evidence="1" key="1">
    <citation type="submission" date="2002-01" db="EMBL/GenBank/DDBJ databases">
        <authorList>
            <person name="Stapleton M."/>
            <person name="Brokstein P."/>
            <person name="Hong L."/>
            <person name="Agbayani A."/>
            <person name="Carlson J."/>
            <person name="Champe M."/>
            <person name="Chavez C."/>
            <person name="Dorsett V."/>
            <person name="Dresnek D."/>
            <person name="Farfan D."/>
            <person name="Frise E."/>
            <person name="George R."/>
            <person name="Gonzalez M."/>
            <person name="Guarin H."/>
            <person name="Kronmiller B."/>
            <person name="Li P."/>
            <person name="Liao G."/>
            <person name="Miranda A."/>
            <person name="Mungall C.J."/>
            <person name="Nunoo J."/>
            <person name="Pacleb J."/>
            <person name="Paragas V."/>
            <person name="Park S."/>
            <person name="Patel S."/>
            <person name="Phouanenavong S."/>
            <person name="Wan K."/>
            <person name="Yu C."/>
            <person name="Lewis S.E."/>
            <person name="Rubin G.M."/>
            <person name="Celniker S."/>
        </authorList>
    </citation>
    <scope>NUCLEOTIDE SEQUENCE</scope>
</reference>
<dbReference type="AlphaFoldDB" id="Q8T920"/>
<name>Q8T920_DROME</name>
<protein>
    <submittedName>
        <fullName evidence="1">AT05466p</fullName>
    </submittedName>
</protein>
<organism evidence="1">
    <name type="scientific">Drosophila melanogaster</name>
    <name type="common">Fruit fly</name>
    <dbReference type="NCBI Taxonomy" id="7227"/>
    <lineage>
        <taxon>Eukaryota</taxon>
        <taxon>Metazoa</taxon>
        <taxon>Ecdysozoa</taxon>
        <taxon>Arthropoda</taxon>
        <taxon>Hexapoda</taxon>
        <taxon>Insecta</taxon>
        <taxon>Pterygota</taxon>
        <taxon>Neoptera</taxon>
        <taxon>Endopterygota</taxon>
        <taxon>Diptera</taxon>
        <taxon>Brachycera</taxon>
        <taxon>Muscomorpha</taxon>
        <taxon>Ephydroidea</taxon>
        <taxon>Drosophilidae</taxon>
        <taxon>Drosophila</taxon>
        <taxon>Sophophora</taxon>
    </lineage>
</organism>